<feature type="transmembrane region" description="Helical" evidence="1">
    <location>
        <begin position="208"/>
        <end position="229"/>
    </location>
</feature>
<feature type="transmembrane region" description="Helical" evidence="1">
    <location>
        <begin position="65"/>
        <end position="84"/>
    </location>
</feature>
<feature type="transmembrane region" description="Helical" evidence="1">
    <location>
        <begin position="319"/>
        <end position="337"/>
    </location>
</feature>
<accession>A0ABS8U295</accession>
<evidence type="ECO:0000256" key="1">
    <source>
        <dbReference type="SAM" id="Phobius"/>
    </source>
</evidence>
<feature type="transmembrane region" description="Helical" evidence="1">
    <location>
        <begin position="349"/>
        <end position="366"/>
    </location>
</feature>
<feature type="transmembrane region" description="Helical" evidence="1">
    <location>
        <begin position="241"/>
        <end position="266"/>
    </location>
</feature>
<organism evidence="2 3">
    <name type="scientific">Mucilaginibacter roseus</name>
    <dbReference type="NCBI Taxonomy" id="1528868"/>
    <lineage>
        <taxon>Bacteria</taxon>
        <taxon>Pseudomonadati</taxon>
        <taxon>Bacteroidota</taxon>
        <taxon>Sphingobacteriia</taxon>
        <taxon>Sphingobacteriales</taxon>
        <taxon>Sphingobacteriaceae</taxon>
        <taxon>Mucilaginibacter</taxon>
    </lineage>
</organism>
<feature type="transmembrane region" description="Helical" evidence="1">
    <location>
        <begin position="372"/>
        <end position="390"/>
    </location>
</feature>
<keyword evidence="1" id="KW-1133">Transmembrane helix</keyword>
<name>A0ABS8U295_9SPHI</name>
<evidence type="ECO:0008006" key="4">
    <source>
        <dbReference type="Google" id="ProtNLM"/>
    </source>
</evidence>
<reference evidence="2 3" key="1">
    <citation type="submission" date="2021-12" db="EMBL/GenBank/DDBJ databases">
        <title>Mucilaginibacter roseus genome.</title>
        <authorList>
            <person name="Ferreira J.R."/>
            <person name="Newman J.D."/>
        </authorList>
    </citation>
    <scope>NUCLEOTIDE SEQUENCE [LARGE SCALE GENOMIC DNA]</scope>
    <source>
        <strain evidence="2 3">LMG 28454</strain>
    </source>
</reference>
<feature type="transmembrane region" description="Helical" evidence="1">
    <location>
        <begin position="402"/>
        <end position="419"/>
    </location>
</feature>
<feature type="transmembrane region" description="Helical" evidence="1">
    <location>
        <begin position="278"/>
        <end position="299"/>
    </location>
</feature>
<feature type="transmembrane region" description="Helical" evidence="1">
    <location>
        <begin position="140"/>
        <end position="159"/>
    </location>
</feature>
<sequence length="514" mass="57836">MKPKLFSLKANWPFFACSILLCYLLCCWIYKLGTLPGLHGDEAWFGLDACSMMAKPSTRLNGMNYYTGILQTLITKFAFTIAGISVFNLRISGVIFNLLGILIICRVLWQNLSAKQAVIFLLFTSQSALLICSPKVAWEVNTFTVLFSSILLTAIVQLLKNENSPPIWIFISLFISVLGSYNHIIFSAVPVALMVAFGAGYLHYKRKVYGKLSALFALSVIDISLQLLFFKYGEDQLIPNLMIYLTGVSLLLLFQTYLVSTLKFDFLNSLRININKKLVAAIAFGITIPFLYYHGKAFFEVLAGYKIYMQQYSIESGKLIIVSCGFIASSIVLYLAVKLRTYLFSGVDKYLPAIFILSYIGVFSLYTTFNSYRYYLELSLIFALFIALTFNNFSDLAVLNKALIYTLAISLAITLYVQIKLLNVNHQKALTFSIGKGYQETSAHFITKGPLVEFLTANKIDSLVILNSQPYFIKMPVDFYKKVKPWPVTPGAKAVIMYQSTDINKDGILCFIAE</sequence>
<dbReference type="EMBL" id="JAJPWV010000003">
    <property type="protein sequence ID" value="MCD8741231.1"/>
    <property type="molecule type" value="Genomic_DNA"/>
</dbReference>
<feature type="transmembrane region" description="Helical" evidence="1">
    <location>
        <begin position="91"/>
        <end position="109"/>
    </location>
</feature>
<comment type="caution">
    <text evidence="2">The sequence shown here is derived from an EMBL/GenBank/DDBJ whole genome shotgun (WGS) entry which is preliminary data.</text>
</comment>
<dbReference type="RefSeq" id="WP_232177735.1">
    <property type="nucleotide sequence ID" value="NZ_JAJPWV010000003.1"/>
</dbReference>
<gene>
    <name evidence="2" type="ORF">LT679_11510</name>
</gene>
<protein>
    <recommendedName>
        <fullName evidence="4">DUF2723 domain-containing protein</fullName>
    </recommendedName>
</protein>
<keyword evidence="1" id="KW-0812">Transmembrane</keyword>
<evidence type="ECO:0000313" key="3">
    <source>
        <dbReference type="Proteomes" id="UP001199919"/>
    </source>
</evidence>
<keyword evidence="1" id="KW-0472">Membrane</keyword>
<dbReference type="Proteomes" id="UP001199919">
    <property type="component" value="Unassembled WGS sequence"/>
</dbReference>
<feature type="transmembrane region" description="Helical" evidence="1">
    <location>
        <begin position="12"/>
        <end position="31"/>
    </location>
</feature>
<proteinExistence type="predicted"/>
<keyword evidence="3" id="KW-1185">Reference proteome</keyword>
<feature type="transmembrane region" description="Helical" evidence="1">
    <location>
        <begin position="165"/>
        <end position="196"/>
    </location>
</feature>
<evidence type="ECO:0000313" key="2">
    <source>
        <dbReference type="EMBL" id="MCD8741231.1"/>
    </source>
</evidence>